<name>A0A7W2M626_9FLAO</name>
<evidence type="ECO:0008006" key="3">
    <source>
        <dbReference type="Google" id="ProtNLM"/>
    </source>
</evidence>
<comment type="caution">
    <text evidence="1">The sequence shown here is derived from an EMBL/GenBank/DDBJ whole genome shotgun (WGS) entry which is preliminary data.</text>
</comment>
<dbReference type="RefSeq" id="WP_182205690.1">
    <property type="nucleotide sequence ID" value="NZ_JACGLT010000008.1"/>
</dbReference>
<dbReference type="EMBL" id="JACGLT010000008">
    <property type="protein sequence ID" value="MBA6153397.1"/>
    <property type="molecule type" value="Genomic_DNA"/>
</dbReference>
<sequence length="376" mass="44285">MIKKIKSQVSRNFTNARGWRTDRKIIVIESDDWGSIRMPDKRTYNKLQNSRIGNTLSMYDKLDSLERRDDFQILLEVANQFKDSENNPLVFTLNTVMQNPDFVKIKESGYNRFFGVPFHQSYQQYYGDKLQDLWTKGIDEKLIKPQFHAREHLNEYLWLKDLKLGFKDTLLGFEHDYFALKTKTSSKLRNHYLATYFSETEEEFKRVAAATTDGLEMFKDEFGFNSETFIASNYCWPVDLESILDKSGVRGLQTLRGNLETDYTTGKSSIKRFYTGKRNTYNQLFTVRNVIFEPYSNPNKNWVDSAMSEVENAFLWKKPAIICMHRINFVSEMNIKNRDDNLKTLKTLVSRIIQFYPDIEFMSSSDLSNLIHKNKN</sequence>
<protein>
    <recommendedName>
        <fullName evidence="3">Polysaccharide (De)acetylase</fullName>
    </recommendedName>
</protein>
<keyword evidence="2" id="KW-1185">Reference proteome</keyword>
<accession>A0A7W2M626</accession>
<organism evidence="1 2">
    <name type="scientific">Gelidibacter maritimus</name>
    <dbReference type="NCBI Taxonomy" id="2761487"/>
    <lineage>
        <taxon>Bacteria</taxon>
        <taxon>Pseudomonadati</taxon>
        <taxon>Bacteroidota</taxon>
        <taxon>Flavobacteriia</taxon>
        <taxon>Flavobacteriales</taxon>
        <taxon>Flavobacteriaceae</taxon>
        <taxon>Gelidibacter</taxon>
    </lineage>
</organism>
<dbReference type="AlphaFoldDB" id="A0A7W2M626"/>
<evidence type="ECO:0000313" key="1">
    <source>
        <dbReference type="EMBL" id="MBA6153397.1"/>
    </source>
</evidence>
<dbReference type="Proteomes" id="UP000541857">
    <property type="component" value="Unassembled WGS sequence"/>
</dbReference>
<gene>
    <name evidence="1" type="ORF">H3Z82_11715</name>
</gene>
<reference evidence="1 2" key="1">
    <citation type="submission" date="2020-07" db="EMBL/GenBank/DDBJ databases">
        <title>Bacterium isolated from marine sediment.</title>
        <authorList>
            <person name="Shang D."/>
        </authorList>
    </citation>
    <scope>NUCLEOTIDE SEQUENCE [LARGE SCALE GENOMIC DNA]</scope>
    <source>
        <strain evidence="1 2">F6074</strain>
    </source>
</reference>
<evidence type="ECO:0000313" key="2">
    <source>
        <dbReference type="Proteomes" id="UP000541857"/>
    </source>
</evidence>
<proteinExistence type="predicted"/>